<dbReference type="RefSeq" id="WP_209768601.1">
    <property type="nucleotide sequence ID" value="NZ_JAGINP010000016.1"/>
</dbReference>
<keyword evidence="4" id="KW-1185">Reference proteome</keyword>
<proteinExistence type="predicted"/>
<keyword evidence="2" id="KW-0732">Signal</keyword>
<dbReference type="Pfam" id="PF09839">
    <property type="entry name" value="DUF2066"/>
    <property type="match status" value="1"/>
</dbReference>
<evidence type="ECO:0008006" key="5">
    <source>
        <dbReference type="Google" id="ProtNLM"/>
    </source>
</evidence>
<reference evidence="3 4" key="1">
    <citation type="submission" date="2021-03" db="EMBL/GenBank/DDBJ databases">
        <title>Genomic Encyclopedia of Type Strains, Phase III (KMG-III): the genomes of soil and plant-associated and newly described type strains.</title>
        <authorList>
            <person name="Whitman W."/>
        </authorList>
    </citation>
    <scope>NUCLEOTIDE SEQUENCE [LARGE SCALE GENOMIC DNA]</scope>
    <source>
        <strain evidence="3 4">IMMIB AFH-6</strain>
    </source>
</reference>
<gene>
    <name evidence="3" type="ORF">J2851_004204</name>
</gene>
<evidence type="ECO:0000313" key="4">
    <source>
        <dbReference type="Proteomes" id="UP000781958"/>
    </source>
</evidence>
<evidence type="ECO:0000256" key="2">
    <source>
        <dbReference type="SAM" id="SignalP"/>
    </source>
</evidence>
<dbReference type="EMBL" id="JAGINP010000016">
    <property type="protein sequence ID" value="MBP2294414.1"/>
    <property type="molecule type" value="Genomic_DNA"/>
</dbReference>
<feature type="region of interest" description="Disordered" evidence="1">
    <location>
        <begin position="455"/>
        <end position="477"/>
    </location>
</feature>
<evidence type="ECO:0000313" key="3">
    <source>
        <dbReference type="EMBL" id="MBP2294414.1"/>
    </source>
</evidence>
<sequence length="477" mass="49554">MLHRRHAPLFAGFAPVIVAAALLTLAVPAGSARAQAPGAAPPAAPVAAPVAAPGLAPSAALAADGYTVQGVKVDVSAANANAARDQAIREAQVKAWAEMYKRLVPNATTAPKVSDNDLARLVQGFEIDDEKVSATRYLGSITVRFRPNAVRDMLGGAAQQYVEPPARPFVVLPVTVTDGRPVLWEDRTAWREAWEGRPAGGTLVPLVVPDGELSDISAIGVNEALAGTPEALARIAQRYNAAGVIVAKTELPSGGPDLGRPLTVEVTRYAPDGSKDQQAVNVKADVSDRTADFLGRAVTFVTAAVDESWRRENTMPTGPEQSTLVRVPLSSLTDWVETRKRLGGVQGITRTDVVSLSRYEAVVALTHRGDVERLRQQMARRDLGLSRTGAVAAPVQPVQPGMPPVAQPVADWQLQVLPRGAGADLLSTAPVQPAVAAPAPLSGAAPAPVGGAVTGGVAPGAPPRVLGTLPATGPTRY</sequence>
<evidence type="ECO:0000256" key="1">
    <source>
        <dbReference type="SAM" id="MobiDB-lite"/>
    </source>
</evidence>
<feature type="chain" id="PRO_5045284754" description="DUF2066 domain-containing protein" evidence="2">
    <location>
        <begin position="35"/>
        <end position="477"/>
    </location>
</feature>
<accession>A0ABS4SPD4</accession>
<dbReference type="InterPro" id="IPR018642">
    <property type="entry name" value="DUF2066"/>
</dbReference>
<protein>
    <recommendedName>
        <fullName evidence="5">DUF2066 domain-containing protein</fullName>
    </recommendedName>
</protein>
<name>A0ABS4SPD4_9PROT</name>
<organism evidence="3 4">
    <name type="scientific">Azospirillum rugosum</name>
    <dbReference type="NCBI Taxonomy" id="416170"/>
    <lineage>
        <taxon>Bacteria</taxon>
        <taxon>Pseudomonadati</taxon>
        <taxon>Pseudomonadota</taxon>
        <taxon>Alphaproteobacteria</taxon>
        <taxon>Rhodospirillales</taxon>
        <taxon>Azospirillaceae</taxon>
        <taxon>Azospirillum</taxon>
    </lineage>
</organism>
<feature type="signal peptide" evidence="2">
    <location>
        <begin position="1"/>
        <end position="34"/>
    </location>
</feature>
<comment type="caution">
    <text evidence="3">The sequence shown here is derived from an EMBL/GenBank/DDBJ whole genome shotgun (WGS) entry which is preliminary data.</text>
</comment>
<dbReference type="Proteomes" id="UP000781958">
    <property type="component" value="Unassembled WGS sequence"/>
</dbReference>